<dbReference type="Pfam" id="PF00431">
    <property type="entry name" value="CUB"/>
    <property type="match status" value="1"/>
</dbReference>
<feature type="domain" description="SMB" evidence="7">
    <location>
        <begin position="13"/>
        <end position="53"/>
    </location>
</feature>
<dbReference type="CDD" id="cd00041">
    <property type="entry name" value="CUB"/>
    <property type="match status" value="1"/>
</dbReference>
<feature type="region of interest" description="Disordered" evidence="5">
    <location>
        <begin position="532"/>
        <end position="571"/>
    </location>
</feature>
<feature type="domain" description="SMB" evidence="7">
    <location>
        <begin position="59"/>
        <end position="99"/>
    </location>
</feature>
<evidence type="ECO:0000259" key="7">
    <source>
        <dbReference type="PROSITE" id="PS50958"/>
    </source>
</evidence>
<feature type="domain" description="SMB" evidence="7">
    <location>
        <begin position="107"/>
        <end position="148"/>
    </location>
</feature>
<dbReference type="Ensembl" id="ENSNMLT00000033662.1">
    <property type="protein sequence ID" value="ENSNMLP00000030190.1"/>
    <property type="gene ID" value="ENSNMLG00000019051.1"/>
</dbReference>
<dbReference type="InterPro" id="IPR048290">
    <property type="entry name" value="ZP_chr"/>
</dbReference>
<dbReference type="InterPro" id="IPR001212">
    <property type="entry name" value="Somatomedin_B_dom"/>
</dbReference>
<name>A0A8C6U897_9GOBI</name>
<comment type="caution">
    <text evidence="4">Lacks conserved residue(s) required for the propagation of feature annotation.</text>
</comment>
<dbReference type="InterPro" id="IPR036024">
    <property type="entry name" value="Somatomedin_B-like_dom_sf"/>
</dbReference>
<dbReference type="PROSITE" id="PS50958">
    <property type="entry name" value="SMB_2"/>
    <property type="match status" value="3"/>
</dbReference>
<dbReference type="FunFam" id="2.60.40.4100:FF:000005">
    <property type="entry name" value="Deleted in malignant brain tumors 1"/>
    <property type="match status" value="1"/>
</dbReference>
<evidence type="ECO:0000256" key="5">
    <source>
        <dbReference type="SAM" id="MobiDB-lite"/>
    </source>
</evidence>
<evidence type="ECO:0000256" key="4">
    <source>
        <dbReference type="PROSITE-ProRule" id="PRU00059"/>
    </source>
</evidence>
<dbReference type="SUPFAM" id="SSF49854">
    <property type="entry name" value="Spermadhesin, CUB domain"/>
    <property type="match status" value="1"/>
</dbReference>
<evidence type="ECO:0000259" key="6">
    <source>
        <dbReference type="PROSITE" id="PS01180"/>
    </source>
</evidence>
<evidence type="ECO:0000313" key="9">
    <source>
        <dbReference type="Ensembl" id="ENSNMLP00000030190.1"/>
    </source>
</evidence>
<dbReference type="PROSITE" id="PS51034">
    <property type="entry name" value="ZP_2"/>
    <property type="match status" value="1"/>
</dbReference>
<feature type="domain" description="CUB" evidence="6">
    <location>
        <begin position="154"/>
        <end position="273"/>
    </location>
</feature>
<proteinExistence type="predicted"/>
<feature type="compositionally biased region" description="Low complexity" evidence="5">
    <location>
        <begin position="557"/>
        <end position="571"/>
    </location>
</feature>
<dbReference type="Gene3D" id="2.60.120.290">
    <property type="entry name" value="Spermadhesin, CUB domain"/>
    <property type="match status" value="1"/>
</dbReference>
<dbReference type="Proteomes" id="UP000694523">
    <property type="component" value="Unplaced"/>
</dbReference>
<dbReference type="Gene3D" id="2.60.40.4100">
    <property type="entry name" value="Zona pellucida, ZP-C domain"/>
    <property type="match status" value="1"/>
</dbReference>
<feature type="domain" description="ZP" evidence="8">
    <location>
        <begin position="282"/>
        <end position="527"/>
    </location>
</feature>
<evidence type="ECO:0000313" key="10">
    <source>
        <dbReference type="Proteomes" id="UP000694523"/>
    </source>
</evidence>
<evidence type="ECO:0000256" key="3">
    <source>
        <dbReference type="ARBA" id="ARBA00023180"/>
    </source>
</evidence>
<dbReference type="AlphaFoldDB" id="A0A8C6U897"/>
<reference evidence="9" key="1">
    <citation type="submission" date="2025-08" db="UniProtKB">
        <authorList>
            <consortium name="Ensembl"/>
        </authorList>
    </citation>
    <scope>IDENTIFICATION</scope>
</reference>
<dbReference type="InterPro" id="IPR042235">
    <property type="entry name" value="ZP-C_dom"/>
</dbReference>
<dbReference type="PRINTS" id="PR00023">
    <property type="entry name" value="ZPELLUCIDA"/>
</dbReference>
<dbReference type="PROSITE" id="PS00524">
    <property type="entry name" value="SMB_1"/>
    <property type="match status" value="3"/>
</dbReference>
<dbReference type="InterPro" id="IPR035914">
    <property type="entry name" value="Sperma_CUB_dom_sf"/>
</dbReference>
<keyword evidence="1" id="KW-0732">Signal</keyword>
<dbReference type="Pfam" id="PF00100">
    <property type="entry name" value="Zona_pellucida"/>
    <property type="match status" value="1"/>
</dbReference>
<dbReference type="SMART" id="SM00042">
    <property type="entry name" value="CUB"/>
    <property type="match status" value="1"/>
</dbReference>
<organism evidence="9 10">
    <name type="scientific">Neogobius melanostomus</name>
    <name type="common">round goby</name>
    <dbReference type="NCBI Taxonomy" id="47308"/>
    <lineage>
        <taxon>Eukaryota</taxon>
        <taxon>Metazoa</taxon>
        <taxon>Chordata</taxon>
        <taxon>Craniata</taxon>
        <taxon>Vertebrata</taxon>
        <taxon>Euteleostomi</taxon>
        <taxon>Actinopterygii</taxon>
        <taxon>Neopterygii</taxon>
        <taxon>Teleostei</taxon>
        <taxon>Neoteleostei</taxon>
        <taxon>Acanthomorphata</taxon>
        <taxon>Gobiaria</taxon>
        <taxon>Gobiiformes</taxon>
        <taxon>Gobioidei</taxon>
        <taxon>Gobiidae</taxon>
        <taxon>Benthophilinae</taxon>
        <taxon>Neogobiini</taxon>
        <taxon>Neogobius</taxon>
    </lineage>
</organism>
<dbReference type="FunFam" id="2.60.120.290:FF:000005">
    <property type="entry name" value="Procollagen C-endopeptidase enhancer 1"/>
    <property type="match status" value="1"/>
</dbReference>
<dbReference type="SMART" id="SM00201">
    <property type="entry name" value="SO"/>
    <property type="match status" value="3"/>
</dbReference>
<dbReference type="InterPro" id="IPR055355">
    <property type="entry name" value="ZP-C"/>
</dbReference>
<accession>A0A8C6U897</accession>
<dbReference type="PANTHER" id="PTHR14002:SF38">
    <property type="entry name" value="CUB AND ZONA PELLUCIDA-LIKE DOMAIN-CONTAINING PROTEIN 1"/>
    <property type="match status" value="1"/>
</dbReference>
<dbReference type="InterPro" id="IPR000859">
    <property type="entry name" value="CUB_dom"/>
</dbReference>
<evidence type="ECO:0000256" key="2">
    <source>
        <dbReference type="ARBA" id="ARBA00023157"/>
    </source>
</evidence>
<dbReference type="Gene3D" id="2.60.40.3210">
    <property type="entry name" value="Zona pellucida, ZP-N domain"/>
    <property type="match status" value="1"/>
</dbReference>
<keyword evidence="3" id="KW-0325">Glycoprotein</keyword>
<dbReference type="PANTHER" id="PTHR14002">
    <property type="entry name" value="ENDOGLIN/TGF-BETA RECEPTOR TYPE III"/>
    <property type="match status" value="1"/>
</dbReference>
<keyword evidence="10" id="KW-1185">Reference proteome</keyword>
<dbReference type="SUPFAM" id="SSF90188">
    <property type="entry name" value="Somatomedin B domain"/>
    <property type="match status" value="3"/>
</dbReference>
<keyword evidence="2" id="KW-1015">Disulfide bond</keyword>
<reference evidence="9" key="2">
    <citation type="submission" date="2025-09" db="UniProtKB">
        <authorList>
            <consortium name="Ensembl"/>
        </authorList>
    </citation>
    <scope>IDENTIFICATION</scope>
</reference>
<dbReference type="SMART" id="SM00241">
    <property type="entry name" value="ZP"/>
    <property type="match status" value="1"/>
</dbReference>
<dbReference type="InterPro" id="IPR001507">
    <property type="entry name" value="ZP_dom"/>
</dbReference>
<dbReference type="PROSITE" id="PS01180">
    <property type="entry name" value="CUB"/>
    <property type="match status" value="1"/>
</dbReference>
<evidence type="ECO:0000256" key="1">
    <source>
        <dbReference type="ARBA" id="ARBA00022729"/>
    </source>
</evidence>
<protein>
    <submittedName>
        <fullName evidence="9">CUB and zona pellucida-like domains 1, tandem duplicate 1</fullName>
    </submittedName>
</protein>
<evidence type="ECO:0000259" key="8">
    <source>
        <dbReference type="PROSITE" id="PS51034"/>
    </source>
</evidence>
<sequence length="571" mass="64587">MFLDWTTDWETTEQPSCRYNCGYHMGSCSCSSSCEHRGNCCNDYYSYCYYTATTHYVTDQPSCRYNCGWDMGSCSCSSSCEHRGNCCNDYYSYCYYTATTHYPHVTEQPSCRYNCGYHMGSCSCSSSCEYKGNCCNDYYSYCYYAATTDYPHVTGGSCGGSLSGSGSFSSPNYPGYYHDNANCVWQIRASSDQNLYLTFTYLQLENCCSCDYIAVYDGPSEGSRLLGTVCNDNDNYNNNTQSSFHSSSNYLTVVFRTDGSVVGRGFNAEFTSSLTPNLGQVDCSSDNMNIVISRSYLNSLGIDANNLYINDQYCRPDISYYSVVFNFPINTCGTVRKFDHGRIVYTNALRSFSSDYGEITRQSLFRLNVSCRMEQDSVSQIIYEVRHHDNVSISGSGRYNTSMAFYTSSSFYYQVTQVPYQVSLNQDLYVQVSQRRGDSSLVLFLDTCVASSSPHDFQTRSYDLIRNGCRVDSTFYSYSSGTRPYAQFRFKAFQFLRATDHVYIQCKVLICPASDYNSRCRRGCSRRKARDLGSEHESETVVLGPIQLQESEKSGAEEAQQETGAQQETED</sequence>
<dbReference type="Gene3D" id="4.10.410.20">
    <property type="match status" value="1"/>
</dbReference>